<dbReference type="OrthoDB" id="6383365at2"/>
<organism evidence="8 9">
    <name type="scientific">Gimesia panareensis</name>
    <dbReference type="NCBI Taxonomy" id="2527978"/>
    <lineage>
        <taxon>Bacteria</taxon>
        <taxon>Pseudomonadati</taxon>
        <taxon>Planctomycetota</taxon>
        <taxon>Planctomycetia</taxon>
        <taxon>Planctomycetales</taxon>
        <taxon>Planctomycetaceae</taxon>
        <taxon>Gimesia</taxon>
    </lineage>
</organism>
<keyword evidence="5" id="KW-0175">Coiled coil</keyword>
<evidence type="ECO:0000256" key="4">
    <source>
        <dbReference type="ARBA" id="ARBA00023163"/>
    </source>
</evidence>
<keyword evidence="4" id="KW-0804">Transcription</keyword>
<dbReference type="GO" id="GO:0006352">
    <property type="term" value="P:DNA-templated transcription initiation"/>
    <property type="evidence" value="ECO:0007669"/>
    <property type="project" value="InterPro"/>
</dbReference>
<evidence type="ECO:0000256" key="1">
    <source>
        <dbReference type="ARBA" id="ARBA00010641"/>
    </source>
</evidence>
<dbReference type="PANTHER" id="PTHR43133:SF51">
    <property type="entry name" value="RNA POLYMERASE SIGMA FACTOR"/>
    <property type="match status" value="1"/>
</dbReference>
<accession>A0A518FSB1</accession>
<dbReference type="AlphaFoldDB" id="A0A518FSB1"/>
<evidence type="ECO:0000256" key="2">
    <source>
        <dbReference type="ARBA" id="ARBA00023015"/>
    </source>
</evidence>
<dbReference type="Gene3D" id="1.10.10.10">
    <property type="entry name" value="Winged helix-like DNA-binding domain superfamily/Winged helix DNA-binding domain"/>
    <property type="match status" value="1"/>
</dbReference>
<keyword evidence="3" id="KW-0731">Sigma factor</keyword>
<evidence type="ECO:0000313" key="9">
    <source>
        <dbReference type="Proteomes" id="UP000320839"/>
    </source>
</evidence>
<evidence type="ECO:0000256" key="3">
    <source>
        <dbReference type="ARBA" id="ARBA00023082"/>
    </source>
</evidence>
<evidence type="ECO:0000313" key="8">
    <source>
        <dbReference type="EMBL" id="QDV19224.1"/>
    </source>
</evidence>
<dbReference type="InterPro" id="IPR014331">
    <property type="entry name" value="RNA_pol_sigma70_ECF_RHOBA"/>
</dbReference>
<dbReference type="Pfam" id="PF08281">
    <property type="entry name" value="Sigma70_r4_2"/>
    <property type="match status" value="1"/>
</dbReference>
<dbReference type="NCBIfam" id="TIGR02989">
    <property type="entry name" value="Sig-70_gvs1"/>
    <property type="match status" value="1"/>
</dbReference>
<dbReference type="PANTHER" id="PTHR43133">
    <property type="entry name" value="RNA POLYMERASE ECF-TYPE SIGMA FACTO"/>
    <property type="match status" value="1"/>
</dbReference>
<feature type="coiled-coil region" evidence="5">
    <location>
        <begin position="150"/>
        <end position="177"/>
    </location>
</feature>
<dbReference type="Pfam" id="PF04542">
    <property type="entry name" value="Sigma70_r2"/>
    <property type="match status" value="1"/>
</dbReference>
<sequence>MQFRDLYETVIFDSAGDMKKILIGTVQSPPLCTIISMEPSADTTGNPESAAAGVPDEHFVSLLARHHNLVRGFIGTLLPHQTDAEDVFQQTCLVLWRKWKTFDATQSFAAWACGIAFYEVKNFQRVQSRDRHYFSDEVLLLIAAQQNKSLPESEQRKQALQDCIQKLDQENRKLILDCYHGQQTVQEVADQLGRSRDAIYKKLARLRVKLMECMQQSLPSAEAGS</sequence>
<dbReference type="Gene3D" id="1.10.1740.10">
    <property type="match status" value="1"/>
</dbReference>
<dbReference type="InterPro" id="IPR036388">
    <property type="entry name" value="WH-like_DNA-bd_sf"/>
</dbReference>
<proteinExistence type="inferred from homology"/>
<dbReference type="InterPro" id="IPR014284">
    <property type="entry name" value="RNA_pol_sigma-70_dom"/>
</dbReference>
<reference evidence="8 9" key="1">
    <citation type="submission" date="2019-02" db="EMBL/GenBank/DDBJ databases">
        <title>Deep-cultivation of Planctomycetes and their phenomic and genomic characterization uncovers novel biology.</title>
        <authorList>
            <person name="Wiegand S."/>
            <person name="Jogler M."/>
            <person name="Boedeker C."/>
            <person name="Pinto D."/>
            <person name="Vollmers J."/>
            <person name="Rivas-Marin E."/>
            <person name="Kohn T."/>
            <person name="Peeters S.H."/>
            <person name="Heuer A."/>
            <person name="Rast P."/>
            <person name="Oberbeckmann S."/>
            <person name="Bunk B."/>
            <person name="Jeske O."/>
            <person name="Meyerdierks A."/>
            <person name="Storesund J.E."/>
            <person name="Kallscheuer N."/>
            <person name="Luecker S."/>
            <person name="Lage O.M."/>
            <person name="Pohl T."/>
            <person name="Merkel B.J."/>
            <person name="Hornburger P."/>
            <person name="Mueller R.-W."/>
            <person name="Bruemmer F."/>
            <person name="Labrenz M."/>
            <person name="Spormann A.M."/>
            <person name="Op den Camp H."/>
            <person name="Overmann J."/>
            <person name="Amann R."/>
            <person name="Jetten M.S.M."/>
            <person name="Mascher T."/>
            <person name="Medema M.H."/>
            <person name="Devos D.P."/>
            <person name="Kaster A.-K."/>
            <person name="Ovreas L."/>
            <person name="Rohde M."/>
            <person name="Galperin M.Y."/>
            <person name="Jogler C."/>
        </authorList>
    </citation>
    <scope>NUCLEOTIDE SEQUENCE [LARGE SCALE GENOMIC DNA]</scope>
    <source>
        <strain evidence="8 9">Pan153</strain>
    </source>
</reference>
<name>A0A518FSB1_9PLAN</name>
<comment type="similarity">
    <text evidence="1">Belongs to the sigma-70 factor family. ECF subfamily.</text>
</comment>
<dbReference type="GO" id="GO:0016987">
    <property type="term" value="F:sigma factor activity"/>
    <property type="evidence" value="ECO:0007669"/>
    <property type="project" value="UniProtKB-KW"/>
</dbReference>
<dbReference type="SUPFAM" id="SSF88659">
    <property type="entry name" value="Sigma3 and sigma4 domains of RNA polymerase sigma factors"/>
    <property type="match status" value="1"/>
</dbReference>
<evidence type="ECO:0000259" key="7">
    <source>
        <dbReference type="Pfam" id="PF08281"/>
    </source>
</evidence>
<protein>
    <submittedName>
        <fullName evidence="8">RNA polymerase sigma factor CnrH</fullName>
    </submittedName>
</protein>
<feature type="domain" description="RNA polymerase sigma-70 region 2" evidence="6">
    <location>
        <begin position="63"/>
        <end position="129"/>
    </location>
</feature>
<keyword evidence="2" id="KW-0805">Transcription regulation</keyword>
<evidence type="ECO:0000256" key="5">
    <source>
        <dbReference type="SAM" id="Coils"/>
    </source>
</evidence>
<dbReference type="InterPro" id="IPR013249">
    <property type="entry name" value="RNA_pol_sigma70_r4_t2"/>
</dbReference>
<dbReference type="InterPro" id="IPR013324">
    <property type="entry name" value="RNA_pol_sigma_r3/r4-like"/>
</dbReference>
<feature type="domain" description="RNA polymerase sigma factor 70 region 4 type 2" evidence="7">
    <location>
        <begin position="158"/>
        <end position="210"/>
    </location>
</feature>
<dbReference type="SUPFAM" id="SSF88946">
    <property type="entry name" value="Sigma2 domain of RNA polymerase sigma factors"/>
    <property type="match status" value="1"/>
</dbReference>
<dbReference type="InterPro" id="IPR007627">
    <property type="entry name" value="RNA_pol_sigma70_r2"/>
</dbReference>
<dbReference type="GO" id="GO:0003677">
    <property type="term" value="F:DNA binding"/>
    <property type="evidence" value="ECO:0007669"/>
    <property type="project" value="InterPro"/>
</dbReference>
<dbReference type="Proteomes" id="UP000320839">
    <property type="component" value="Chromosome"/>
</dbReference>
<dbReference type="InterPro" id="IPR039425">
    <property type="entry name" value="RNA_pol_sigma-70-like"/>
</dbReference>
<dbReference type="InterPro" id="IPR013325">
    <property type="entry name" value="RNA_pol_sigma_r2"/>
</dbReference>
<gene>
    <name evidence="8" type="primary">cnrH_2</name>
    <name evidence="8" type="ORF">Pan153_38890</name>
</gene>
<evidence type="ECO:0000259" key="6">
    <source>
        <dbReference type="Pfam" id="PF04542"/>
    </source>
</evidence>
<dbReference type="NCBIfam" id="TIGR02937">
    <property type="entry name" value="sigma70-ECF"/>
    <property type="match status" value="1"/>
</dbReference>
<dbReference type="EMBL" id="CP036317">
    <property type="protein sequence ID" value="QDV19224.1"/>
    <property type="molecule type" value="Genomic_DNA"/>
</dbReference>